<reference evidence="2" key="1">
    <citation type="submission" date="2022-03" db="EMBL/GenBank/DDBJ databases">
        <authorList>
            <person name="Legras J.-L."/>
            <person name="Devillers H."/>
            <person name="Grondin C."/>
        </authorList>
    </citation>
    <scope>NUCLEOTIDE SEQUENCE</scope>
    <source>
        <strain evidence="2">CLIB 1423</strain>
    </source>
</reference>
<dbReference type="PANTHER" id="PTHR31303:SF1">
    <property type="entry name" value="CTP-DEPENDENT DIACYLGLYCEROL KINASE 1"/>
    <property type="match status" value="1"/>
</dbReference>
<keyword evidence="2" id="KW-0418">Kinase</keyword>
<evidence type="ECO:0000256" key="1">
    <source>
        <dbReference type="SAM" id="Phobius"/>
    </source>
</evidence>
<protein>
    <submittedName>
        <fullName evidence="2">CTP-dependent diacylglycerol kinase 1</fullName>
    </submittedName>
</protein>
<keyword evidence="1" id="KW-1133">Transmembrane helix</keyword>
<keyword evidence="1" id="KW-0472">Membrane</keyword>
<dbReference type="AlphaFoldDB" id="A0A9P0QT09"/>
<sequence>MNPSGPLMLNSSIELQKRAHTTLKNRLHISIVDSDTDSTEYDSESESEALLKDVTTVEEKSSFRQFARKYELSRKGFHSFTGLFTVWLYVNGINQRQLVVPLVIMAGLCFAQDFIRFRNPAFNKQFIKYYGFMMRESEHDRYNGILFFLLGLILTSSFLPKDLAVMCNFLLSWADTSASFVGRLYGKYTPKISANKSLAGCAASFATGVFSCYLLYGALVPRYTDKVDLPGDILYQRDSSKLDLHLYAVLCGLIASISECIEVGIDDNFTIPVFSGIFLFGLVKVMQ</sequence>
<keyword evidence="1" id="KW-0812">Transmembrane</keyword>
<dbReference type="GO" id="GO:0006654">
    <property type="term" value="P:phosphatidic acid biosynthetic process"/>
    <property type="evidence" value="ECO:0007669"/>
    <property type="project" value="TreeGrafter"/>
</dbReference>
<accession>A0A9P0QT09</accession>
<keyword evidence="3" id="KW-1185">Reference proteome</keyword>
<dbReference type="GO" id="GO:0005789">
    <property type="term" value="C:endoplasmic reticulum membrane"/>
    <property type="evidence" value="ECO:0007669"/>
    <property type="project" value="TreeGrafter"/>
</dbReference>
<name>A0A9P0QT09_9ASCO</name>
<feature type="transmembrane region" description="Helical" evidence="1">
    <location>
        <begin position="165"/>
        <end position="186"/>
    </location>
</feature>
<feature type="transmembrane region" description="Helical" evidence="1">
    <location>
        <begin position="98"/>
        <end position="115"/>
    </location>
</feature>
<organism evidence="2 3">
    <name type="scientific">[Candida] railenensis</name>
    <dbReference type="NCBI Taxonomy" id="45579"/>
    <lineage>
        <taxon>Eukaryota</taxon>
        <taxon>Fungi</taxon>
        <taxon>Dikarya</taxon>
        <taxon>Ascomycota</taxon>
        <taxon>Saccharomycotina</taxon>
        <taxon>Pichiomycetes</taxon>
        <taxon>Debaryomycetaceae</taxon>
        <taxon>Kurtzmaniella</taxon>
    </lineage>
</organism>
<dbReference type="GO" id="GO:0004143">
    <property type="term" value="F:ATP-dependent diacylglycerol kinase activity"/>
    <property type="evidence" value="ECO:0007669"/>
    <property type="project" value="InterPro"/>
</dbReference>
<feature type="transmembrane region" description="Helical" evidence="1">
    <location>
        <begin position="198"/>
        <end position="219"/>
    </location>
</feature>
<evidence type="ECO:0000313" key="2">
    <source>
        <dbReference type="EMBL" id="CAH2354384.1"/>
    </source>
</evidence>
<dbReference type="Proteomes" id="UP000837801">
    <property type="component" value="Unassembled WGS sequence"/>
</dbReference>
<feature type="transmembrane region" description="Helical" evidence="1">
    <location>
        <begin position="76"/>
        <end position="92"/>
    </location>
</feature>
<dbReference type="Pfam" id="PF01148">
    <property type="entry name" value="CTP_transf_1"/>
    <property type="match status" value="1"/>
</dbReference>
<proteinExistence type="predicted"/>
<dbReference type="OrthoDB" id="5673at2759"/>
<keyword evidence="2" id="KW-0808">Transferase</keyword>
<feature type="transmembrane region" description="Helical" evidence="1">
    <location>
        <begin position="142"/>
        <end position="159"/>
    </location>
</feature>
<dbReference type="PANTHER" id="PTHR31303">
    <property type="entry name" value="CTP-DEPENDENT DIACYLGLYCEROL KINASE 1"/>
    <property type="match status" value="1"/>
</dbReference>
<evidence type="ECO:0000313" key="3">
    <source>
        <dbReference type="Proteomes" id="UP000837801"/>
    </source>
</evidence>
<dbReference type="EMBL" id="CAKXYY010000016">
    <property type="protein sequence ID" value="CAH2354384.1"/>
    <property type="molecule type" value="Genomic_DNA"/>
</dbReference>
<comment type="caution">
    <text evidence="2">The sequence shown here is derived from an EMBL/GenBank/DDBJ whole genome shotgun (WGS) entry which is preliminary data.</text>
</comment>
<gene>
    <name evidence="2" type="ORF">CLIB1423_16S01486</name>
</gene>
<dbReference type="InterPro" id="IPR037997">
    <property type="entry name" value="Dgk1-like"/>
</dbReference>
<feature type="transmembrane region" description="Helical" evidence="1">
    <location>
        <begin position="268"/>
        <end position="286"/>
    </location>
</feature>